<evidence type="ECO:0000313" key="2">
    <source>
        <dbReference type="Proteomes" id="UP001501729"/>
    </source>
</evidence>
<gene>
    <name evidence="1" type="ORF">GCM10025751_26150</name>
</gene>
<comment type="caution">
    <text evidence="1">The sequence shown here is derived from an EMBL/GenBank/DDBJ whole genome shotgun (WGS) entry which is preliminary data.</text>
</comment>
<dbReference type="GeneID" id="68616261"/>
<dbReference type="EMBL" id="BAABKX010000008">
    <property type="protein sequence ID" value="GAA5051182.1"/>
    <property type="molecule type" value="Genomic_DNA"/>
</dbReference>
<keyword evidence="2" id="KW-1185">Reference proteome</keyword>
<dbReference type="SUPFAM" id="SSF52540">
    <property type="entry name" value="P-loop containing nucleoside triphosphate hydrolases"/>
    <property type="match status" value="1"/>
</dbReference>
<dbReference type="Gene3D" id="3.40.50.300">
    <property type="entry name" value="P-loop containing nucleotide triphosphate hydrolases"/>
    <property type="match status" value="1"/>
</dbReference>
<evidence type="ECO:0000313" key="1">
    <source>
        <dbReference type="EMBL" id="GAA5051182.1"/>
    </source>
</evidence>
<proteinExistence type="predicted"/>
<sequence length="739" mass="84140">MGSRLRSLIPGLESEPGLGEIDDEIFDQATAILEANNDELSKENIQAQAKHLLELETAEDGEIRLGVLQDETERSLADRDIIAPHEITEKSPLLESGYMVRGGQYVRTMTIHGYPERVPLGWLDDLYTTHDNIRVTQHIRPRDSHEILRKLRKRLTQLRARLYRKDEKNQSDTHELESDHEAVSDLIWDIIRGETKLFTFAIYFEIIADSKQELNEATERALEIVAKANTKAVPLEKRQVESQDALAPLGSDPIMATQLMQETAVATMFPFIEPALADDEGVYYGFDGTHTPVLLDRYRFSSYSKVIAGEMGSGKTFAEKYEMFHRMMMDPEIELLVLDPLADFVDFAEDLGGQVIRFGGENTINPLEIRRGIDDVVEDPFLKKYRSVMELFRLHFAAGDGQALSNEQEGILRRAVLLSYYQYGITEDLATHENTSPVIGDIIEILEHIADGDDPTEFLEYHAGAEEPRVAPKVQDIADRFRETDERLAYQLLLGLEAFQEGGENANLNGRTNVELDNRLVTIDMSMFSDTGQAPLFMHVMFDWIYQRAQSSDRRTQVTIDEAHYLLRRGATTDLIDLFIRHSRHFNTGLTLISQTVDEFLVESTEQSADALEKAREIYNLCNIKQIFRHESVSEEMIAVHDLTHNEQRFIASAQTGEDGTHSESLLLVNDWKKRIQLHVDEFAVHVLDEDLDPWEYLIEQNVLDTGDVSYLLADGRAKEYDIPPSMITQARESMSPTS</sequence>
<dbReference type="AlphaFoldDB" id="A0AAV3UI43"/>
<dbReference type="PANTHER" id="PTHR30121:SF6">
    <property type="entry name" value="SLR6007 PROTEIN"/>
    <property type="match status" value="1"/>
</dbReference>
<protein>
    <submittedName>
        <fullName evidence="1">VirB4 family type IV secretion system protein</fullName>
    </submittedName>
</protein>
<dbReference type="InterPro" id="IPR051162">
    <property type="entry name" value="T4SS_component"/>
</dbReference>
<dbReference type="Gene3D" id="1.10.8.730">
    <property type="match status" value="1"/>
</dbReference>
<name>A0AAV3UI43_9EURY</name>
<dbReference type="InterPro" id="IPR027417">
    <property type="entry name" value="P-loop_NTPase"/>
</dbReference>
<accession>A0AAV3UI43</accession>
<dbReference type="PANTHER" id="PTHR30121">
    <property type="entry name" value="UNCHARACTERIZED PROTEIN YJGR-RELATED"/>
    <property type="match status" value="1"/>
</dbReference>
<organism evidence="1 2">
    <name type="scientific">Haladaptatus pallidirubidus</name>
    <dbReference type="NCBI Taxonomy" id="1008152"/>
    <lineage>
        <taxon>Archaea</taxon>
        <taxon>Methanobacteriati</taxon>
        <taxon>Methanobacteriota</taxon>
        <taxon>Stenosarchaea group</taxon>
        <taxon>Halobacteria</taxon>
        <taxon>Halobacteriales</taxon>
        <taxon>Haladaptataceae</taxon>
        <taxon>Haladaptatus</taxon>
    </lineage>
</organism>
<dbReference type="RefSeq" id="WP_227777655.1">
    <property type="nucleotide sequence ID" value="NZ_BAABKX010000008.1"/>
</dbReference>
<reference evidence="1 2" key="1">
    <citation type="journal article" date="2019" name="Int. J. Syst. Evol. Microbiol.">
        <title>The Global Catalogue of Microorganisms (GCM) 10K type strain sequencing project: providing services to taxonomists for standard genome sequencing and annotation.</title>
        <authorList>
            <consortium name="The Broad Institute Genomics Platform"/>
            <consortium name="The Broad Institute Genome Sequencing Center for Infectious Disease"/>
            <person name="Wu L."/>
            <person name="Ma J."/>
        </authorList>
    </citation>
    <scope>NUCLEOTIDE SEQUENCE [LARGE SCALE GENOMIC DNA]</scope>
    <source>
        <strain evidence="1 2">JCM 17504</strain>
    </source>
</reference>
<dbReference type="Proteomes" id="UP001501729">
    <property type="component" value="Unassembled WGS sequence"/>
</dbReference>